<keyword evidence="5" id="KW-1185">Reference proteome</keyword>
<sequence>MEIHHFKTISSGIPIYGGYVQPKTIRGLVVLVHGFGEHSGRYLKDVIPMFTDSGLAVLFYDNFGHGKSGGKRGHCPSYGALMELLAEMLEKSGALFPKVPQFLYGHSMGGNLVLNYALRNESSLTGIIASSPYLRLAFQPPKWKMVLGKAMLKIWPSLTMPSGLDPNGISSIGKEVALYKADPMVHDKVSPMFSFPIIEAGEWAIANAANLRIPTLLIHGTADPIIDFNGSAEFHKNNPDFTTLELFKDGYHELHHDRCREEVFNVIQSWLRQQL</sequence>
<name>A0A316DTV7_9FLAO</name>
<evidence type="ECO:0000313" key="4">
    <source>
        <dbReference type="Proteomes" id="UP000245667"/>
    </source>
</evidence>
<dbReference type="EMBL" id="QGGQ01000010">
    <property type="protein sequence ID" value="PWK21737.1"/>
    <property type="molecule type" value="Genomic_DNA"/>
</dbReference>
<dbReference type="InterPro" id="IPR029058">
    <property type="entry name" value="AB_hydrolase_fold"/>
</dbReference>
<keyword evidence="3" id="KW-0378">Hydrolase</keyword>
<dbReference type="InterPro" id="IPR051044">
    <property type="entry name" value="MAG_DAG_Lipase"/>
</dbReference>
<evidence type="ECO:0000313" key="5">
    <source>
        <dbReference type="Proteomes" id="UP000651837"/>
    </source>
</evidence>
<evidence type="ECO:0000313" key="2">
    <source>
        <dbReference type="EMBL" id="MBD1262047.1"/>
    </source>
</evidence>
<dbReference type="EMBL" id="JACWLN010000008">
    <property type="protein sequence ID" value="MBD1262047.1"/>
    <property type="molecule type" value="Genomic_DNA"/>
</dbReference>
<proteinExistence type="predicted"/>
<reference evidence="3 4" key="1">
    <citation type="submission" date="2018-05" db="EMBL/GenBank/DDBJ databases">
        <title>Genomic Encyclopedia of Archaeal and Bacterial Type Strains, Phase II (KMG-II): from individual species to whole genera.</title>
        <authorList>
            <person name="Goeker M."/>
        </authorList>
    </citation>
    <scope>NUCLEOTIDE SEQUENCE [LARGE SCALE GENOMIC DNA]</scope>
    <source>
        <strain evidence="3 4">DSM 23514</strain>
    </source>
</reference>
<dbReference type="AlphaFoldDB" id="A0A316DTV7"/>
<dbReference type="RefSeq" id="WP_109653554.1">
    <property type="nucleotide sequence ID" value="NZ_JACWLN010000008.1"/>
</dbReference>
<dbReference type="Gene3D" id="3.40.50.1820">
    <property type="entry name" value="alpha/beta hydrolase"/>
    <property type="match status" value="1"/>
</dbReference>
<dbReference type="Proteomes" id="UP000651837">
    <property type="component" value="Unassembled WGS sequence"/>
</dbReference>
<comment type="caution">
    <text evidence="3">The sequence shown here is derived from an EMBL/GenBank/DDBJ whole genome shotgun (WGS) entry which is preliminary data.</text>
</comment>
<evidence type="ECO:0000259" key="1">
    <source>
        <dbReference type="Pfam" id="PF12146"/>
    </source>
</evidence>
<dbReference type="OrthoDB" id="9780932at2"/>
<dbReference type="PRINTS" id="PR00111">
    <property type="entry name" value="ABHYDROLASE"/>
</dbReference>
<feature type="domain" description="Serine aminopeptidase S33" evidence="1">
    <location>
        <begin position="25"/>
        <end position="258"/>
    </location>
</feature>
<protein>
    <submittedName>
        <fullName evidence="3">Alpha-beta hydrolase superfamily lysophospholipase</fullName>
    </submittedName>
    <submittedName>
        <fullName evidence="2">Alpha/beta hydrolase</fullName>
    </submittedName>
</protein>
<dbReference type="Pfam" id="PF12146">
    <property type="entry name" value="Hydrolase_4"/>
    <property type="match status" value="1"/>
</dbReference>
<reference evidence="2 5" key="2">
    <citation type="submission" date="2020-07" db="EMBL/GenBank/DDBJ databases">
        <title>The draft genome sequence of Maribacter polysiphoniae KCTC 22021.</title>
        <authorList>
            <person name="Mu L."/>
        </authorList>
    </citation>
    <scope>NUCLEOTIDE SEQUENCE [LARGE SCALE GENOMIC DNA]</scope>
    <source>
        <strain evidence="2 5">KCTC 22021</strain>
    </source>
</reference>
<gene>
    <name evidence="2" type="ORF">HZY62_15705</name>
    <name evidence="3" type="ORF">LX92_03517</name>
</gene>
<accession>A0A316DTV7</accession>
<dbReference type="GO" id="GO:0016787">
    <property type="term" value="F:hydrolase activity"/>
    <property type="evidence" value="ECO:0007669"/>
    <property type="project" value="UniProtKB-KW"/>
</dbReference>
<dbReference type="Proteomes" id="UP000245667">
    <property type="component" value="Unassembled WGS sequence"/>
</dbReference>
<dbReference type="InterPro" id="IPR022742">
    <property type="entry name" value="Hydrolase_4"/>
</dbReference>
<organism evidence="3 4">
    <name type="scientific">Maribacter polysiphoniae</name>
    <dbReference type="NCBI Taxonomy" id="429344"/>
    <lineage>
        <taxon>Bacteria</taxon>
        <taxon>Pseudomonadati</taxon>
        <taxon>Bacteroidota</taxon>
        <taxon>Flavobacteriia</taxon>
        <taxon>Flavobacteriales</taxon>
        <taxon>Flavobacteriaceae</taxon>
        <taxon>Maribacter</taxon>
    </lineage>
</organism>
<evidence type="ECO:0000313" key="3">
    <source>
        <dbReference type="EMBL" id="PWK21737.1"/>
    </source>
</evidence>
<dbReference type="SUPFAM" id="SSF53474">
    <property type="entry name" value="alpha/beta-Hydrolases"/>
    <property type="match status" value="1"/>
</dbReference>
<dbReference type="PANTHER" id="PTHR11614">
    <property type="entry name" value="PHOSPHOLIPASE-RELATED"/>
    <property type="match status" value="1"/>
</dbReference>
<dbReference type="InterPro" id="IPR000073">
    <property type="entry name" value="AB_hydrolase_1"/>
</dbReference>